<dbReference type="PROSITE" id="PS50222">
    <property type="entry name" value="EF_HAND_2"/>
    <property type="match status" value="4"/>
</dbReference>
<evidence type="ECO:0000313" key="13">
    <source>
        <dbReference type="Proteomes" id="UP000039865"/>
    </source>
</evidence>
<evidence type="ECO:0000256" key="1">
    <source>
        <dbReference type="ARBA" id="ARBA00001946"/>
    </source>
</evidence>
<dbReference type="EMBL" id="CCKQ01000586">
    <property type="protein sequence ID" value="CDW71669.1"/>
    <property type="molecule type" value="Genomic_DNA"/>
</dbReference>
<dbReference type="GO" id="GO:0005524">
    <property type="term" value="F:ATP binding"/>
    <property type="evidence" value="ECO:0007669"/>
    <property type="project" value="UniProtKB-KW"/>
</dbReference>
<dbReference type="CDD" id="cd05117">
    <property type="entry name" value="STKc_CAMK"/>
    <property type="match status" value="1"/>
</dbReference>
<feature type="domain" description="EF-hand" evidence="11">
    <location>
        <begin position="458"/>
        <end position="493"/>
    </location>
</feature>
<sequence length="527" mass="61081">MADSNRQRIFSAEQVVVNSEFPKIILEYSKEVIRSNPSDIAVFSRAYFEQKLKETGFWEDNMEKLQIQRKDMIYQKGENFYNHYKIGKVIGDVTFSKARFCTHKKTGQEKAVKIYDKTTIEDLPSYMDKIDLLNELDHPLILNYQEIYEDDDYLYFVSELMLGGDLYDALAAKGNYSEKDAALVIKQLLQAIAYLHSKGVVHRNIRAGNILLVEPKRLNLRLIDFDFAGVKPAGEGFLSKEEGNPVYEAPEVIRNSYNEKCDVWSLGCLLYLLIAGYLPFWANYNHEVVEKVLKGYYDLEEADIWYFVSEDVKDLIRSMLEYDPNKRVSAVQALRHPWFDILKKGNQKPNKDLGKSLQNLYEFNAGTKLKQAVLGFFTKNLMTQQEVDQLSQQFGDIDKNQNGTLSREEIQEAYKVIKGVDFDEDEVNELFNRVDADGSGEIDYSEWLMTAVSKDKLLQKEKLEMAFNLFDKNGDKQISYHEIVALLSQVKSLNQEAVERAVKEVDKKGRGQLTFKEFKRFMEKLFE</sequence>
<reference evidence="12 13" key="1">
    <citation type="submission" date="2014-06" db="EMBL/GenBank/DDBJ databases">
        <authorList>
            <person name="Swart Estienne"/>
        </authorList>
    </citation>
    <scope>NUCLEOTIDE SEQUENCE [LARGE SCALE GENOMIC DNA]</scope>
    <source>
        <strain evidence="12 13">130c</strain>
    </source>
</reference>
<dbReference type="InParanoid" id="A0A077ZQD1"/>
<keyword evidence="4" id="KW-0808">Transferase</keyword>
<comment type="cofactor">
    <cofactor evidence="1">
        <name>Mg(2+)</name>
        <dbReference type="ChEBI" id="CHEBI:18420"/>
    </cofactor>
</comment>
<evidence type="ECO:0000259" key="11">
    <source>
        <dbReference type="PROSITE" id="PS50222"/>
    </source>
</evidence>
<dbReference type="Gene3D" id="1.10.510.10">
    <property type="entry name" value="Transferase(Phosphotransferase) domain 1"/>
    <property type="match status" value="1"/>
</dbReference>
<dbReference type="AlphaFoldDB" id="A0A077ZQD1"/>
<dbReference type="Gene3D" id="1.20.890.10">
    <property type="entry name" value="cAMP-dependent protein kinase regulatory subunit, dimerization-anchoring domain"/>
    <property type="match status" value="1"/>
</dbReference>
<dbReference type="Pfam" id="PF13499">
    <property type="entry name" value="EF-hand_7"/>
    <property type="match status" value="2"/>
</dbReference>
<dbReference type="PROSITE" id="PS00018">
    <property type="entry name" value="EF_HAND_1"/>
    <property type="match status" value="3"/>
</dbReference>
<comment type="similarity">
    <text evidence="9">Belongs to the protein kinase superfamily. Ser/Thr protein kinase family. CDPK subfamily.</text>
</comment>
<keyword evidence="3" id="KW-0723">Serine/threonine-protein kinase</keyword>
<keyword evidence="8" id="KW-0067">ATP-binding</keyword>
<evidence type="ECO:0000259" key="10">
    <source>
        <dbReference type="PROSITE" id="PS50011"/>
    </source>
</evidence>
<protein>
    <submittedName>
        <fullName evidence="12">Protein kinase domain containing protein</fullName>
    </submittedName>
</protein>
<feature type="domain" description="EF-hand" evidence="11">
    <location>
        <begin position="422"/>
        <end position="457"/>
    </location>
</feature>
<dbReference type="FunFam" id="1.10.238.10:FF:000001">
    <property type="entry name" value="Calmodulin 1"/>
    <property type="match status" value="1"/>
</dbReference>
<dbReference type="Proteomes" id="UP000039865">
    <property type="component" value="Unassembled WGS sequence"/>
</dbReference>
<dbReference type="PANTHER" id="PTHR24349">
    <property type="entry name" value="SERINE/THREONINE-PROTEIN KINASE"/>
    <property type="match status" value="1"/>
</dbReference>
<dbReference type="SUPFAM" id="SSF56112">
    <property type="entry name" value="Protein kinase-like (PK-like)"/>
    <property type="match status" value="1"/>
</dbReference>
<dbReference type="SMART" id="SM00054">
    <property type="entry name" value="EFh"/>
    <property type="match status" value="4"/>
</dbReference>
<dbReference type="InterPro" id="IPR003117">
    <property type="entry name" value="cAMP_dep_PK_reg_su_I/II_a/b"/>
</dbReference>
<accession>A0A077ZQD1</accession>
<keyword evidence="6 12" id="KW-0418">Kinase</keyword>
<dbReference type="Pfam" id="PF02197">
    <property type="entry name" value="RIIa"/>
    <property type="match status" value="1"/>
</dbReference>
<evidence type="ECO:0000256" key="7">
    <source>
        <dbReference type="ARBA" id="ARBA00022837"/>
    </source>
</evidence>
<dbReference type="InterPro" id="IPR050205">
    <property type="entry name" value="CDPK_Ser/Thr_kinases"/>
</dbReference>
<proteinExistence type="inferred from homology"/>
<evidence type="ECO:0000313" key="12">
    <source>
        <dbReference type="EMBL" id="CDW71669.1"/>
    </source>
</evidence>
<dbReference type="OrthoDB" id="248923at2759"/>
<dbReference type="GO" id="GO:0004674">
    <property type="term" value="F:protein serine/threonine kinase activity"/>
    <property type="evidence" value="ECO:0007669"/>
    <property type="project" value="UniProtKB-KW"/>
</dbReference>
<evidence type="ECO:0000256" key="5">
    <source>
        <dbReference type="ARBA" id="ARBA00022741"/>
    </source>
</evidence>
<keyword evidence="7" id="KW-0106">Calcium</keyword>
<dbReference type="InterPro" id="IPR011009">
    <property type="entry name" value="Kinase-like_dom_sf"/>
</dbReference>
<comment type="subunit">
    <text evidence="2">Monomer.</text>
</comment>
<dbReference type="SUPFAM" id="SSF47391">
    <property type="entry name" value="Dimerization-anchoring domain of cAMP-dependent PK regulatory subunit"/>
    <property type="match status" value="1"/>
</dbReference>
<dbReference type="InterPro" id="IPR011992">
    <property type="entry name" value="EF-hand-dom_pair"/>
</dbReference>
<dbReference type="InterPro" id="IPR000719">
    <property type="entry name" value="Prot_kinase_dom"/>
</dbReference>
<evidence type="ECO:0000256" key="3">
    <source>
        <dbReference type="ARBA" id="ARBA00022527"/>
    </source>
</evidence>
<dbReference type="Gene3D" id="1.10.238.10">
    <property type="entry name" value="EF-hand"/>
    <property type="match status" value="2"/>
</dbReference>
<dbReference type="SMART" id="SM00394">
    <property type="entry name" value="RIIa"/>
    <property type="match status" value="1"/>
</dbReference>
<dbReference type="FunFam" id="1.10.510.10:FF:000571">
    <property type="entry name" value="Maternal embryonic leucine zipper kinase"/>
    <property type="match status" value="1"/>
</dbReference>
<dbReference type="PROSITE" id="PS50011">
    <property type="entry name" value="PROTEIN_KINASE_DOM"/>
    <property type="match status" value="1"/>
</dbReference>
<dbReference type="Pfam" id="PF00069">
    <property type="entry name" value="Pkinase"/>
    <property type="match status" value="1"/>
</dbReference>
<evidence type="ECO:0000256" key="4">
    <source>
        <dbReference type="ARBA" id="ARBA00022679"/>
    </source>
</evidence>
<gene>
    <name evidence="12" type="primary">Contig52.g62</name>
    <name evidence="12" type="ORF">STYLEM_616</name>
</gene>
<feature type="domain" description="EF-hand" evidence="11">
    <location>
        <begin position="496"/>
        <end position="527"/>
    </location>
</feature>
<feature type="domain" description="Protein kinase" evidence="10">
    <location>
        <begin position="84"/>
        <end position="339"/>
    </location>
</feature>
<evidence type="ECO:0000256" key="9">
    <source>
        <dbReference type="ARBA" id="ARBA00024334"/>
    </source>
</evidence>
<dbReference type="Gene3D" id="3.30.200.20">
    <property type="entry name" value="Phosphorylase Kinase, domain 1"/>
    <property type="match status" value="1"/>
</dbReference>
<dbReference type="OMA" id="IAQIHEY"/>
<organism evidence="12 13">
    <name type="scientific">Stylonychia lemnae</name>
    <name type="common">Ciliate</name>
    <dbReference type="NCBI Taxonomy" id="5949"/>
    <lineage>
        <taxon>Eukaryota</taxon>
        <taxon>Sar</taxon>
        <taxon>Alveolata</taxon>
        <taxon>Ciliophora</taxon>
        <taxon>Intramacronucleata</taxon>
        <taxon>Spirotrichea</taxon>
        <taxon>Stichotrichia</taxon>
        <taxon>Sporadotrichida</taxon>
        <taxon>Oxytrichidae</taxon>
        <taxon>Stylonychinae</taxon>
        <taxon>Stylonychia</taxon>
    </lineage>
</organism>
<keyword evidence="13" id="KW-1185">Reference proteome</keyword>
<feature type="domain" description="EF-hand" evidence="11">
    <location>
        <begin position="385"/>
        <end position="420"/>
    </location>
</feature>
<keyword evidence="5" id="KW-0547">Nucleotide-binding</keyword>
<evidence type="ECO:0000256" key="2">
    <source>
        <dbReference type="ARBA" id="ARBA00011245"/>
    </source>
</evidence>
<dbReference type="InterPro" id="IPR018247">
    <property type="entry name" value="EF_Hand_1_Ca_BS"/>
</dbReference>
<name>A0A077ZQD1_STYLE</name>
<evidence type="ECO:0000256" key="8">
    <source>
        <dbReference type="ARBA" id="ARBA00022840"/>
    </source>
</evidence>
<evidence type="ECO:0000256" key="6">
    <source>
        <dbReference type="ARBA" id="ARBA00022777"/>
    </source>
</evidence>
<dbReference type="InterPro" id="IPR002048">
    <property type="entry name" value="EF_hand_dom"/>
</dbReference>
<dbReference type="SUPFAM" id="SSF47473">
    <property type="entry name" value="EF-hand"/>
    <property type="match status" value="1"/>
</dbReference>
<dbReference type="CDD" id="cd00051">
    <property type="entry name" value="EFh"/>
    <property type="match status" value="1"/>
</dbReference>
<dbReference type="GO" id="GO:0005509">
    <property type="term" value="F:calcium ion binding"/>
    <property type="evidence" value="ECO:0007669"/>
    <property type="project" value="InterPro"/>
</dbReference>